<dbReference type="RefSeq" id="WP_129876744.1">
    <property type="nucleotide sequence ID" value="NZ_SEWG01000004.1"/>
</dbReference>
<evidence type="ECO:0000313" key="15">
    <source>
        <dbReference type="Proteomes" id="UP000293331"/>
    </source>
</evidence>
<dbReference type="Proteomes" id="UP000293331">
    <property type="component" value="Unassembled WGS sequence"/>
</dbReference>
<evidence type="ECO:0000313" key="14">
    <source>
        <dbReference type="EMBL" id="RYU90087.1"/>
    </source>
</evidence>
<evidence type="ECO:0000256" key="7">
    <source>
        <dbReference type="ARBA" id="ARBA00023136"/>
    </source>
</evidence>
<evidence type="ECO:0000256" key="3">
    <source>
        <dbReference type="ARBA" id="ARBA00022679"/>
    </source>
</evidence>
<dbReference type="GO" id="GO:0016746">
    <property type="term" value="F:acyltransferase activity"/>
    <property type="evidence" value="ECO:0007669"/>
    <property type="project" value="UniProtKB-KW"/>
</dbReference>
<proteinExistence type="inferred from homology"/>
<dbReference type="InterPro" id="IPR044021">
    <property type="entry name" value="CrtO"/>
</dbReference>
<feature type="transmembrane region" description="Helical" evidence="13">
    <location>
        <begin position="68"/>
        <end position="87"/>
    </location>
</feature>
<organism evidence="14 15">
    <name type="scientific">Mucilaginibacter terrigena</name>
    <dbReference type="NCBI Taxonomy" id="2492395"/>
    <lineage>
        <taxon>Bacteria</taxon>
        <taxon>Pseudomonadati</taxon>
        <taxon>Bacteroidota</taxon>
        <taxon>Sphingobacteriia</taxon>
        <taxon>Sphingobacteriales</taxon>
        <taxon>Sphingobacteriaceae</taxon>
        <taxon>Mucilaginibacter</taxon>
    </lineage>
</organism>
<dbReference type="AlphaFoldDB" id="A0A4Q5LKK5"/>
<keyword evidence="4 13" id="KW-0812">Transmembrane</keyword>
<dbReference type="GO" id="GO:0005886">
    <property type="term" value="C:plasma membrane"/>
    <property type="evidence" value="ECO:0007669"/>
    <property type="project" value="UniProtKB-SubCell"/>
</dbReference>
<reference evidence="14 15" key="1">
    <citation type="submission" date="2019-02" db="EMBL/GenBank/DDBJ databases">
        <title>Bacterial novel species Mucilaginibacter sp. 17JY9-4 isolated from soil.</title>
        <authorList>
            <person name="Jung H.-Y."/>
        </authorList>
    </citation>
    <scope>NUCLEOTIDE SEQUENCE [LARGE SCALE GENOMIC DNA]</scope>
    <source>
        <strain evidence="14 15">17JY9-4</strain>
    </source>
</reference>
<name>A0A4Q5LKK5_9SPHI</name>
<dbReference type="UniPathway" id="UPA00029">
    <property type="reaction ID" value="UER00560"/>
</dbReference>
<keyword evidence="2" id="KW-1003">Cell membrane</keyword>
<gene>
    <name evidence="14" type="ORF">EWM62_11130</name>
</gene>
<evidence type="ECO:0000256" key="1">
    <source>
        <dbReference type="ARBA" id="ARBA00004162"/>
    </source>
</evidence>
<keyword evidence="8" id="KW-0012">Acyltransferase</keyword>
<evidence type="ECO:0000256" key="8">
    <source>
        <dbReference type="ARBA" id="ARBA00023315"/>
    </source>
</evidence>
<comment type="pathway">
    <text evidence="9">Carotenoid biosynthesis; staphyloxanthin biosynthesis; staphyloxanthin from farnesyl diphosphate: step 5/5.</text>
</comment>
<keyword evidence="5" id="KW-0732">Signal</keyword>
<dbReference type="OrthoDB" id="883215at2"/>
<evidence type="ECO:0000256" key="10">
    <source>
        <dbReference type="ARBA" id="ARBA00023603"/>
    </source>
</evidence>
<keyword evidence="15" id="KW-1185">Reference proteome</keyword>
<evidence type="ECO:0000256" key="6">
    <source>
        <dbReference type="ARBA" id="ARBA00022989"/>
    </source>
</evidence>
<sequence length="133" mass="15519">MKKRAVYSTLTRFNFISSDKINAVIGVKLFKLFLVKSFWRKLNPTLNIKQANLDALVRLRNEIISSEIIHLAAFITILLLLGVIEIANFRPQLFWPLAVINIITNLYPVLVQQYNKRRIIKMIRVFSNQKYNG</sequence>
<evidence type="ECO:0000256" key="4">
    <source>
        <dbReference type="ARBA" id="ARBA00022692"/>
    </source>
</evidence>
<comment type="caution">
    <text evidence="14">The sequence shown here is derived from an EMBL/GenBank/DDBJ whole genome shotgun (WGS) entry which is preliminary data.</text>
</comment>
<evidence type="ECO:0000256" key="9">
    <source>
        <dbReference type="ARBA" id="ARBA00023588"/>
    </source>
</evidence>
<keyword evidence="3" id="KW-0808">Transferase</keyword>
<keyword evidence="6 13" id="KW-1133">Transmembrane helix</keyword>
<comment type="function">
    <text evidence="12">Catalyzes the acylation of glycosyl-4,4'-diaponeurosporenoate, i.e. the esterification of glucose at the C6'' position with the carboxyl group of the C(15) fatty acid 12-methyltetradecanoic acid, to yield staphyloxanthin. This is the last step in the biosynthesis of this orange pigment, present in most staphylococci strains.</text>
</comment>
<evidence type="ECO:0000256" key="13">
    <source>
        <dbReference type="SAM" id="Phobius"/>
    </source>
</evidence>
<evidence type="ECO:0000256" key="11">
    <source>
        <dbReference type="ARBA" id="ARBA00023667"/>
    </source>
</evidence>
<comment type="subcellular location">
    <subcellularLocation>
        <location evidence="1">Cell membrane</location>
        <topology evidence="1">Single-pass membrane protein</topology>
    </subcellularLocation>
</comment>
<evidence type="ECO:0000256" key="2">
    <source>
        <dbReference type="ARBA" id="ARBA00022475"/>
    </source>
</evidence>
<evidence type="ECO:0000256" key="12">
    <source>
        <dbReference type="ARBA" id="ARBA00025324"/>
    </source>
</evidence>
<dbReference type="EMBL" id="SEWG01000004">
    <property type="protein sequence ID" value="RYU90087.1"/>
    <property type="molecule type" value="Genomic_DNA"/>
</dbReference>
<evidence type="ECO:0000256" key="5">
    <source>
        <dbReference type="ARBA" id="ARBA00022729"/>
    </source>
</evidence>
<keyword evidence="7 13" id="KW-0472">Membrane</keyword>
<feature type="transmembrane region" description="Helical" evidence="13">
    <location>
        <begin position="93"/>
        <end position="111"/>
    </location>
</feature>
<comment type="similarity">
    <text evidence="10">Belongs to the acyltransferase CrtO family.</text>
</comment>
<protein>
    <recommendedName>
        <fullName evidence="11">Glycosyl-4,4'-diaponeurosporenoate acyltransferase</fullName>
    </recommendedName>
</protein>
<accession>A0A4Q5LKK5</accession>
<dbReference type="Pfam" id="PF18927">
    <property type="entry name" value="CrtO"/>
    <property type="match status" value="1"/>
</dbReference>